<dbReference type="PRINTS" id="PR00389">
    <property type="entry name" value="PHPHLIPASEA2"/>
</dbReference>
<evidence type="ECO:0000313" key="11">
    <source>
        <dbReference type="Proteomes" id="UP000252519"/>
    </source>
</evidence>
<dbReference type="GO" id="GO:0006644">
    <property type="term" value="P:phospholipid metabolic process"/>
    <property type="evidence" value="ECO:0007669"/>
    <property type="project" value="InterPro"/>
</dbReference>
<feature type="disulfide bond" evidence="6">
    <location>
        <begin position="75"/>
        <end position="121"/>
    </location>
</feature>
<dbReference type="PANTHER" id="PTHR11716:SF107">
    <property type="entry name" value="PHOSPHOLIPASE A2"/>
    <property type="match status" value="1"/>
</dbReference>
<dbReference type="PROSITE" id="PS00118">
    <property type="entry name" value="PA2_HIS"/>
    <property type="match status" value="1"/>
</dbReference>
<feature type="disulfide bond" evidence="6">
    <location>
        <begin position="107"/>
        <end position="119"/>
    </location>
</feature>
<feature type="binding site" evidence="5">
    <location>
        <position position="56"/>
    </location>
    <ligand>
        <name>Ca(2+)</name>
        <dbReference type="ChEBI" id="CHEBI:29108"/>
    </ligand>
</feature>
<keyword evidence="8" id="KW-0443">Lipid metabolism</keyword>
<evidence type="ECO:0000256" key="5">
    <source>
        <dbReference type="PIRSR" id="PIRSR601211-2"/>
    </source>
</evidence>
<dbReference type="Proteomes" id="UP000252519">
    <property type="component" value="Unassembled WGS sequence"/>
</dbReference>
<comment type="subcellular location">
    <subcellularLocation>
        <location evidence="1 8">Secreted</location>
    </subcellularLocation>
</comment>
<dbReference type="Gene3D" id="1.20.90.10">
    <property type="entry name" value="Phospholipase A2 domain"/>
    <property type="match status" value="1"/>
</dbReference>
<keyword evidence="2 8" id="KW-0964">Secreted</keyword>
<comment type="caution">
    <text evidence="10">The sequence shown here is derived from an EMBL/GenBank/DDBJ whole genome shotgun (WGS) entry which is preliminary data.</text>
</comment>
<gene>
    <name evidence="10" type="ORF">ANCCAN_24124</name>
</gene>
<proteinExistence type="inferred from homology"/>
<dbReference type="EMBL" id="JOJR01001659">
    <property type="protein sequence ID" value="RCN30105.1"/>
    <property type="molecule type" value="Genomic_DNA"/>
</dbReference>
<keyword evidence="8" id="KW-0732">Signal</keyword>
<dbReference type="SMART" id="SM00085">
    <property type="entry name" value="PA2c"/>
    <property type="match status" value="1"/>
</dbReference>
<dbReference type="GO" id="GO:0005509">
    <property type="term" value="F:calcium ion binding"/>
    <property type="evidence" value="ECO:0007669"/>
    <property type="project" value="InterPro"/>
</dbReference>
<feature type="active site" evidence="4">
    <location>
        <position position="72"/>
    </location>
</feature>
<comment type="similarity">
    <text evidence="7">Belongs to the phospholipase A2 family.</text>
</comment>
<evidence type="ECO:0000313" key="10">
    <source>
        <dbReference type="EMBL" id="RCN30105.1"/>
    </source>
</evidence>
<dbReference type="CDD" id="cd00125">
    <property type="entry name" value="PLA2c"/>
    <property type="match status" value="1"/>
</dbReference>
<comment type="cofactor">
    <cofactor evidence="5">
        <name>Ca(2+)</name>
        <dbReference type="ChEBI" id="CHEBI:29108"/>
    </cofactor>
    <text evidence="5">Binds 1 Ca(2+) ion per subunit.</text>
</comment>
<dbReference type="Pfam" id="PF00068">
    <property type="entry name" value="Phospholip_A2_1"/>
    <property type="match status" value="1"/>
</dbReference>
<dbReference type="GO" id="GO:0004623">
    <property type="term" value="F:phospholipase A2 activity"/>
    <property type="evidence" value="ECO:0007669"/>
    <property type="project" value="UniProtKB-EC"/>
</dbReference>
<keyword evidence="5 8" id="KW-0106">Calcium</keyword>
<dbReference type="InterPro" id="IPR033113">
    <property type="entry name" value="PLA2_histidine"/>
</dbReference>
<evidence type="ECO:0000256" key="2">
    <source>
        <dbReference type="ARBA" id="ARBA00022525"/>
    </source>
</evidence>
<evidence type="ECO:0000256" key="3">
    <source>
        <dbReference type="ARBA" id="ARBA00023157"/>
    </source>
</evidence>
<dbReference type="SUPFAM" id="SSF48619">
    <property type="entry name" value="Phospholipase A2, PLA2"/>
    <property type="match status" value="1"/>
</dbReference>
<evidence type="ECO:0000256" key="1">
    <source>
        <dbReference type="ARBA" id="ARBA00004613"/>
    </source>
</evidence>
<feature type="disulfide bond" evidence="6">
    <location>
        <begin position="68"/>
        <end position="128"/>
    </location>
</feature>
<keyword evidence="11" id="KW-1185">Reference proteome</keyword>
<dbReference type="OrthoDB" id="5839847at2759"/>
<dbReference type="AlphaFoldDB" id="A0A368FH23"/>
<dbReference type="InterPro" id="IPR016090">
    <property type="entry name" value="PLA2-like_dom"/>
</dbReference>
<evidence type="ECO:0000256" key="4">
    <source>
        <dbReference type="PIRSR" id="PIRSR601211-1"/>
    </source>
</evidence>
<feature type="disulfide bond" evidence="6">
    <location>
        <begin position="53"/>
        <end position="69"/>
    </location>
</feature>
<feature type="domain" description="Phospholipase A2-like central" evidence="9">
    <location>
        <begin position="27"/>
        <end position="150"/>
    </location>
</feature>
<dbReference type="STRING" id="29170.A0A368FH23"/>
<feature type="active site" evidence="4">
    <location>
        <position position="122"/>
    </location>
</feature>
<evidence type="ECO:0000259" key="9">
    <source>
        <dbReference type="SMART" id="SM00085"/>
    </source>
</evidence>
<evidence type="ECO:0000256" key="6">
    <source>
        <dbReference type="PIRSR" id="PIRSR601211-3"/>
    </source>
</evidence>
<organism evidence="10 11">
    <name type="scientific">Ancylostoma caninum</name>
    <name type="common">Dog hookworm</name>
    <dbReference type="NCBI Taxonomy" id="29170"/>
    <lineage>
        <taxon>Eukaryota</taxon>
        <taxon>Metazoa</taxon>
        <taxon>Ecdysozoa</taxon>
        <taxon>Nematoda</taxon>
        <taxon>Chromadorea</taxon>
        <taxon>Rhabditida</taxon>
        <taxon>Rhabditina</taxon>
        <taxon>Rhabditomorpha</taxon>
        <taxon>Strongyloidea</taxon>
        <taxon>Ancylostomatidae</taxon>
        <taxon>Ancylostomatinae</taxon>
        <taxon>Ancylostoma</taxon>
    </lineage>
</organism>
<name>A0A368FH23_ANCCA</name>
<dbReference type="GO" id="GO:0005576">
    <property type="term" value="C:extracellular region"/>
    <property type="evidence" value="ECO:0007669"/>
    <property type="project" value="UniProtKB-SubCell"/>
</dbReference>
<sequence length="155" mass="17551">MMIIGPLLILSSLASAQTIWPRPAINALWNLEEISECVLHYSPLIYNNYGCWCGVGGSHEPIDEIDECCMHHDKCYDAAVDARICYDVAWEYIDGYKWTCSNGTAVCAEKQTACKTALCACDAAVVQCWSRHPKPEKKLKCNHIRKLPLPYRFQH</sequence>
<protein>
    <recommendedName>
        <fullName evidence="8">Phospholipase A2</fullName>
        <ecNumber evidence="8">3.1.1.4</ecNumber>
    </recommendedName>
</protein>
<comment type="catalytic activity">
    <reaction evidence="8">
        <text>a 1,2-diacyl-sn-glycero-3-phosphocholine + H2O = a 1-acyl-sn-glycero-3-phosphocholine + a fatty acid + H(+)</text>
        <dbReference type="Rhea" id="RHEA:15801"/>
        <dbReference type="ChEBI" id="CHEBI:15377"/>
        <dbReference type="ChEBI" id="CHEBI:15378"/>
        <dbReference type="ChEBI" id="CHEBI:28868"/>
        <dbReference type="ChEBI" id="CHEBI:57643"/>
        <dbReference type="ChEBI" id="CHEBI:58168"/>
        <dbReference type="EC" id="3.1.1.4"/>
    </reaction>
</comment>
<feature type="signal peptide" evidence="8">
    <location>
        <begin position="1"/>
        <end position="16"/>
    </location>
</feature>
<feature type="binding site" evidence="5">
    <location>
        <position position="54"/>
    </location>
    <ligand>
        <name>Ca(2+)</name>
        <dbReference type="ChEBI" id="CHEBI:29108"/>
    </ligand>
</feature>
<feature type="chain" id="PRO_5016483445" description="Phospholipase A2" evidence="8">
    <location>
        <begin position="17"/>
        <end position="155"/>
    </location>
</feature>
<dbReference type="GO" id="GO:0016042">
    <property type="term" value="P:lipid catabolic process"/>
    <property type="evidence" value="ECO:0007669"/>
    <property type="project" value="InterPro"/>
</dbReference>
<evidence type="ECO:0000256" key="8">
    <source>
        <dbReference type="RuleBase" id="RU361236"/>
    </source>
</evidence>
<dbReference type="PANTHER" id="PTHR11716">
    <property type="entry name" value="PHOSPHOLIPASE A2 FAMILY MEMBER"/>
    <property type="match status" value="1"/>
</dbReference>
<evidence type="ECO:0000256" key="7">
    <source>
        <dbReference type="RuleBase" id="RU003654"/>
    </source>
</evidence>
<dbReference type="EC" id="3.1.1.4" evidence="8"/>
<feature type="binding site" evidence="5">
    <location>
        <position position="73"/>
    </location>
    <ligand>
        <name>Ca(2+)</name>
        <dbReference type="ChEBI" id="CHEBI:29108"/>
    </ligand>
</feature>
<dbReference type="InterPro" id="IPR036444">
    <property type="entry name" value="PLipase_A2_dom_sf"/>
</dbReference>
<feature type="disulfide bond" evidence="6">
    <location>
        <begin position="85"/>
        <end position="114"/>
    </location>
</feature>
<keyword evidence="5" id="KW-0479">Metal-binding</keyword>
<dbReference type="InterPro" id="IPR001211">
    <property type="entry name" value="PLA2"/>
</dbReference>
<reference evidence="10 11" key="1">
    <citation type="submission" date="2014-10" db="EMBL/GenBank/DDBJ databases">
        <title>Draft genome of the hookworm Ancylostoma caninum.</title>
        <authorList>
            <person name="Mitreva M."/>
        </authorList>
    </citation>
    <scope>NUCLEOTIDE SEQUENCE [LARGE SCALE GENOMIC DNA]</scope>
    <source>
        <strain evidence="10 11">Baltimore</strain>
    </source>
</reference>
<accession>A0A368FH23</accession>
<keyword evidence="8" id="KW-0378">Hydrolase</keyword>
<dbReference type="GO" id="GO:0050482">
    <property type="term" value="P:arachidonate secretion"/>
    <property type="evidence" value="ECO:0007669"/>
    <property type="project" value="InterPro"/>
</dbReference>
<keyword evidence="3 6" id="KW-1015">Disulfide bond</keyword>